<proteinExistence type="predicted"/>
<evidence type="ECO:0000313" key="2">
    <source>
        <dbReference type="Proteomes" id="UP000031967"/>
    </source>
</evidence>
<dbReference type="EMBL" id="JXAK01000021">
    <property type="protein sequence ID" value="KIL40453.1"/>
    <property type="molecule type" value="Genomic_DNA"/>
</dbReference>
<keyword evidence="2" id="KW-1185">Reference proteome</keyword>
<evidence type="ECO:0000313" key="1">
    <source>
        <dbReference type="EMBL" id="KIL40453.1"/>
    </source>
</evidence>
<dbReference type="InterPro" id="IPR021145">
    <property type="entry name" value="Portal_protein_SPP1_Gp6-like"/>
</dbReference>
<dbReference type="Proteomes" id="UP000031967">
    <property type="component" value="Unassembled WGS sequence"/>
</dbReference>
<evidence type="ECO:0008006" key="3">
    <source>
        <dbReference type="Google" id="ProtNLM"/>
    </source>
</evidence>
<dbReference type="Pfam" id="PF05133">
    <property type="entry name" value="SPP1_portal"/>
    <property type="match status" value="1"/>
</dbReference>
<sequence length="489" mass="54865">MSMFDIGAVFPPYSHRRRIRRYRENKKLFLGAHYDVFQSNDRLSHSQKELLYLSVNLPGIIAKKSADFLFGEVPTYSAGREDNAPEQKALERLVSTNHLNTMAYKSALGNAYRGDSFVKIRWGQKYNGALPSSVDPFRVFIENQNAEYVFPETMPGDATQIMVFHIAIPVEVKDDRGRRDWIISVESHYPGFIQYAQYRANVKANETDGTPTEWKIYAEIEEARRTVETGVPMPLVVHIPNYTTDDNWEGIDDLTEHKSVFDEINNRLSKIADILDKHADPALVVPSGTLAEDENGNATFVTGRDKVFEVMGKDDVTPSYVTWNGQLTAAFEELRTLIKLLLINAEIPEIALGSGDSGTSGSSGLAIKFRMNSLLAKINRKRQYYDKGLKEALLIAQMLEHARSGRKPAYDEPKINFKDGLPDDDAEQANIYAIRTGGKATVSRKTALMKLDGLTEEQADAEIKRMEDEEKAAAEIAAKVDGVNPTIFE</sequence>
<organism evidence="1 2">
    <name type="scientific">Gordoniibacillus kamchatkensis</name>
    <dbReference type="NCBI Taxonomy" id="1590651"/>
    <lineage>
        <taxon>Bacteria</taxon>
        <taxon>Bacillati</taxon>
        <taxon>Bacillota</taxon>
        <taxon>Bacilli</taxon>
        <taxon>Bacillales</taxon>
        <taxon>Paenibacillaceae</taxon>
        <taxon>Gordoniibacillus</taxon>
    </lineage>
</organism>
<protein>
    <recommendedName>
        <fullName evidence="3">Phage portal protein</fullName>
    </recommendedName>
</protein>
<dbReference type="RefSeq" id="WP_041048101.1">
    <property type="nucleotide sequence ID" value="NZ_JXAK01000021.1"/>
</dbReference>
<comment type="caution">
    <text evidence="1">The sequence shown here is derived from an EMBL/GenBank/DDBJ whole genome shotgun (WGS) entry which is preliminary data.</text>
</comment>
<gene>
    <name evidence="1" type="ORF">SD70_13700</name>
</gene>
<name>A0ABR5AHC1_9BACL</name>
<reference evidence="1 2" key="1">
    <citation type="submission" date="2014-12" db="EMBL/GenBank/DDBJ databases">
        <title>Draft genome sequence of Paenibacillus kamchatkensis strain B-2647.</title>
        <authorList>
            <person name="Karlyshev A.V."/>
            <person name="Kudryashova E.B."/>
        </authorList>
    </citation>
    <scope>NUCLEOTIDE SEQUENCE [LARGE SCALE GENOMIC DNA]</scope>
    <source>
        <strain evidence="1 2">VKM B-2647</strain>
    </source>
</reference>
<accession>A0ABR5AHC1</accession>